<proteinExistence type="predicted"/>
<sequence>MADRDVAAGAPEFDDQFQQELADLLAWRRDVRHFRSDPLPDAALDDLLRLAALAPSVGNAQPWRFVRLRTPELRSVLAKHVDDEVEQAGARYGDDGRRALYRSLKLHGLREAPEILAVFSDESPDAGHGLGIQTMPEALRYSTVMAIHTLWLAARARGIGIGWVSIVDPAAMTELLAVPPDWHFIALLCVGYPEAPSAIPELERRGWQARHAWVAGLIER</sequence>
<organism evidence="2 3">
    <name type="scientific">Edaphosphingomonas laterariae</name>
    <dbReference type="NCBI Taxonomy" id="861865"/>
    <lineage>
        <taxon>Bacteria</taxon>
        <taxon>Pseudomonadati</taxon>
        <taxon>Pseudomonadota</taxon>
        <taxon>Alphaproteobacteria</taxon>
        <taxon>Sphingomonadales</taxon>
        <taxon>Rhizorhabdaceae</taxon>
        <taxon>Edaphosphingomonas</taxon>
    </lineage>
</organism>
<dbReference type="InterPro" id="IPR050627">
    <property type="entry name" value="Nitroreductase/BluB"/>
</dbReference>
<dbReference type="RefSeq" id="WP_089219822.1">
    <property type="nucleotide sequence ID" value="NZ_FZOS01000011.1"/>
</dbReference>
<dbReference type="InterPro" id="IPR000415">
    <property type="entry name" value="Nitroreductase-like"/>
</dbReference>
<dbReference type="AlphaFoldDB" id="A0A239G8J3"/>
<feature type="domain" description="Nitroreductase" evidence="1">
    <location>
        <begin position="25"/>
        <end position="192"/>
    </location>
</feature>
<evidence type="ECO:0000313" key="2">
    <source>
        <dbReference type="EMBL" id="SNS65430.1"/>
    </source>
</evidence>
<dbReference type="EMBL" id="FZOS01000011">
    <property type="protein sequence ID" value="SNS65430.1"/>
    <property type="molecule type" value="Genomic_DNA"/>
</dbReference>
<reference evidence="3" key="1">
    <citation type="submission" date="2017-06" db="EMBL/GenBank/DDBJ databases">
        <authorList>
            <person name="Varghese N."/>
            <person name="Submissions S."/>
        </authorList>
    </citation>
    <scope>NUCLEOTIDE SEQUENCE [LARGE SCALE GENOMIC DNA]</scope>
    <source>
        <strain evidence="3">LNB2</strain>
    </source>
</reference>
<dbReference type="Pfam" id="PF00881">
    <property type="entry name" value="Nitroreductase"/>
    <property type="match status" value="1"/>
</dbReference>
<name>A0A239G8J3_9SPHN</name>
<dbReference type="SUPFAM" id="SSF55469">
    <property type="entry name" value="FMN-dependent nitroreductase-like"/>
    <property type="match status" value="1"/>
</dbReference>
<dbReference type="GO" id="GO:0016491">
    <property type="term" value="F:oxidoreductase activity"/>
    <property type="evidence" value="ECO:0007669"/>
    <property type="project" value="InterPro"/>
</dbReference>
<dbReference type="InterPro" id="IPR029479">
    <property type="entry name" value="Nitroreductase"/>
</dbReference>
<dbReference type="PANTHER" id="PTHR23026">
    <property type="entry name" value="NADPH NITROREDUCTASE"/>
    <property type="match status" value="1"/>
</dbReference>
<dbReference type="Gene3D" id="3.40.109.10">
    <property type="entry name" value="NADH Oxidase"/>
    <property type="match status" value="1"/>
</dbReference>
<accession>A0A239G8J3</accession>
<evidence type="ECO:0000313" key="3">
    <source>
        <dbReference type="Proteomes" id="UP000198281"/>
    </source>
</evidence>
<keyword evidence="3" id="KW-1185">Reference proteome</keyword>
<evidence type="ECO:0000259" key="1">
    <source>
        <dbReference type="Pfam" id="PF00881"/>
    </source>
</evidence>
<dbReference type="PANTHER" id="PTHR23026:SF123">
    <property type="entry name" value="NAD(P)H NITROREDUCTASE RV3131-RELATED"/>
    <property type="match status" value="1"/>
</dbReference>
<protein>
    <submittedName>
        <fullName evidence="2">Cob(II)yrinic acid a,c-diamide reductase</fullName>
    </submittedName>
</protein>
<dbReference type="InterPro" id="IPR012825">
    <property type="entry name" value="BluB"/>
</dbReference>
<dbReference type="Proteomes" id="UP000198281">
    <property type="component" value="Unassembled WGS sequence"/>
</dbReference>
<dbReference type="OrthoDB" id="9773807at2"/>
<dbReference type="NCBIfam" id="TIGR02476">
    <property type="entry name" value="BluB"/>
    <property type="match status" value="1"/>
</dbReference>
<gene>
    <name evidence="2" type="ORF">SAMN06295912_11181</name>
</gene>